<dbReference type="PANTHER" id="PTHR33159:SF101">
    <property type="entry name" value="OS04G0379600 PROTEIN"/>
    <property type="match status" value="1"/>
</dbReference>
<evidence type="ECO:0000313" key="4">
    <source>
        <dbReference type="Proteomes" id="UP000077202"/>
    </source>
</evidence>
<evidence type="ECO:0000256" key="1">
    <source>
        <dbReference type="SAM" id="MobiDB-lite"/>
    </source>
</evidence>
<keyword evidence="4" id="KW-1185">Reference proteome</keyword>
<sequence>MARSTHVPKFGNWDANDHMPYTAVFDHARTGRGKPVNPNDPSENPEMFGGSRTNGAAPGRRIFNPNDPEDMDASDLHQERRGTGNRDSGNSRAQQQQAVAAPPRSGQEPQARRPVAAIPAQGPHAEARSNQMPSRAPPTDHTKRPGNRESVGLDRNMDSASTSFSADQSPSHPTGNQARKTATGMLGGASPAHDSSRGRRSTGEEQAVAPSTPTRQTRLRTGNSKPEDSAQNGAAALPRFGAWNAQDPGSGDGFTVIFNNARNERRAGGPVRIPQPNDNSNDGDLYNQQNMLKTRDPNRRWFCCFSPTVNAGFSLWYIWLARDGEVSLADVTLTKIREMATIFGMTYFGDPETLLHAQRRPVSVTLKDVPKNKYIDLFRQKGRKHLNEDSLRRALLPEIFTDAVGRLLSPAEYDLMLRYEVSVVC</sequence>
<comment type="caution">
    <text evidence="3">The sequence shown here is derived from an EMBL/GenBank/DDBJ whole genome shotgun (WGS) entry which is preliminary data.</text>
</comment>
<reference evidence="3" key="1">
    <citation type="submission" date="2016-03" db="EMBL/GenBank/DDBJ databases">
        <title>Mechanisms controlling the formation of the plant cell surface in tip-growing cells are functionally conserved among land plants.</title>
        <authorList>
            <person name="Honkanen S."/>
            <person name="Jones V.A."/>
            <person name="Morieri G."/>
            <person name="Champion C."/>
            <person name="Hetherington A.J."/>
            <person name="Kelly S."/>
            <person name="Saint-Marcoux D."/>
            <person name="Proust H."/>
            <person name="Prescott H."/>
            <person name="Dolan L."/>
        </authorList>
    </citation>
    <scope>NUCLEOTIDE SEQUENCE [LARGE SCALE GENOMIC DNA]</scope>
    <source>
        <tissue evidence="3">Whole gametophyte</tissue>
    </source>
</reference>
<feature type="compositionally biased region" description="Basic and acidic residues" evidence="1">
    <location>
        <begin position="194"/>
        <end position="203"/>
    </location>
</feature>
<dbReference type="Pfam" id="PF05627">
    <property type="entry name" value="AvrRpt-cleavage"/>
    <property type="match status" value="2"/>
</dbReference>
<name>A0A176WMZ1_MARPO</name>
<feature type="compositionally biased region" description="Basic and acidic residues" evidence="1">
    <location>
        <begin position="74"/>
        <end position="84"/>
    </location>
</feature>
<dbReference type="Proteomes" id="UP000077202">
    <property type="component" value="Unassembled WGS sequence"/>
</dbReference>
<dbReference type="EMBL" id="LVLJ01000592">
    <property type="protein sequence ID" value="OAE33662.1"/>
    <property type="molecule type" value="Genomic_DNA"/>
</dbReference>
<feature type="region of interest" description="Disordered" evidence="1">
    <location>
        <begin position="24"/>
        <end position="232"/>
    </location>
</feature>
<feature type="region of interest" description="Disordered" evidence="1">
    <location>
        <begin position="265"/>
        <end position="284"/>
    </location>
</feature>
<evidence type="ECO:0000313" key="3">
    <source>
        <dbReference type="EMBL" id="OAE33662.1"/>
    </source>
</evidence>
<gene>
    <name evidence="3" type="ORF">AXG93_4689s1490</name>
</gene>
<feature type="compositionally biased region" description="Basic and acidic residues" evidence="1">
    <location>
        <begin position="138"/>
        <end position="157"/>
    </location>
</feature>
<feature type="compositionally biased region" description="Polar residues" evidence="1">
    <location>
        <begin position="209"/>
        <end position="232"/>
    </location>
</feature>
<feature type="domain" description="RIN4 pathogenic type III effector avirulence factor Avr cleavage site" evidence="2">
    <location>
        <begin position="233"/>
        <end position="266"/>
    </location>
</feature>
<feature type="domain" description="RIN4 pathogenic type III effector avirulence factor Avr cleavage site" evidence="2">
    <location>
        <begin position="3"/>
        <end position="32"/>
    </location>
</feature>
<evidence type="ECO:0000259" key="2">
    <source>
        <dbReference type="Pfam" id="PF05627"/>
    </source>
</evidence>
<protein>
    <recommendedName>
        <fullName evidence="2">RIN4 pathogenic type III effector avirulence factor Avr cleavage site domain-containing protein</fullName>
    </recommendedName>
</protein>
<organism evidence="3 4">
    <name type="scientific">Marchantia polymorpha subsp. ruderalis</name>
    <dbReference type="NCBI Taxonomy" id="1480154"/>
    <lineage>
        <taxon>Eukaryota</taxon>
        <taxon>Viridiplantae</taxon>
        <taxon>Streptophyta</taxon>
        <taxon>Embryophyta</taxon>
        <taxon>Marchantiophyta</taxon>
        <taxon>Marchantiopsida</taxon>
        <taxon>Marchantiidae</taxon>
        <taxon>Marchantiales</taxon>
        <taxon>Marchantiaceae</taxon>
        <taxon>Marchantia</taxon>
    </lineage>
</organism>
<dbReference type="InterPro" id="IPR040387">
    <property type="entry name" value="RIN4/NOI4"/>
</dbReference>
<dbReference type="AlphaFoldDB" id="A0A176WMZ1"/>
<accession>A0A176WMZ1</accession>
<proteinExistence type="predicted"/>
<dbReference type="InterPro" id="IPR008700">
    <property type="entry name" value="TypeIII_avirulence_cleave"/>
</dbReference>
<dbReference type="PANTHER" id="PTHR33159">
    <property type="entry name" value="RPM1-INTERACTING PROTEIN 4 (RIN4) FAMILY PROTEIN"/>
    <property type="match status" value="1"/>
</dbReference>
<feature type="compositionally biased region" description="Polar residues" evidence="1">
    <location>
        <begin position="158"/>
        <end position="180"/>
    </location>
</feature>